<evidence type="ECO:0000313" key="1">
    <source>
        <dbReference type="EMBL" id="QBD82984.1"/>
    </source>
</evidence>
<protein>
    <recommendedName>
        <fullName evidence="3">DUF885 domain-containing protein</fullName>
    </recommendedName>
</protein>
<dbReference type="EMBL" id="CP035758">
    <property type="protein sequence ID" value="QBD82984.1"/>
    <property type="molecule type" value="Genomic_DNA"/>
</dbReference>
<dbReference type="RefSeq" id="WP_129894052.1">
    <property type="nucleotide sequence ID" value="NZ_CP035758.1"/>
</dbReference>
<dbReference type="AlphaFoldDB" id="A0A4P6K485"/>
<proteinExistence type="predicted"/>
<dbReference type="Proteomes" id="UP000290365">
    <property type="component" value="Chromosome"/>
</dbReference>
<dbReference type="OrthoDB" id="140419at2"/>
<accession>A0A4P6K485</accession>
<evidence type="ECO:0008006" key="3">
    <source>
        <dbReference type="Google" id="ProtNLM"/>
    </source>
</evidence>
<organism evidence="1 2">
    <name type="scientific">Ktedonosporobacter rubrisoli</name>
    <dbReference type="NCBI Taxonomy" id="2509675"/>
    <lineage>
        <taxon>Bacteria</taxon>
        <taxon>Bacillati</taxon>
        <taxon>Chloroflexota</taxon>
        <taxon>Ktedonobacteria</taxon>
        <taxon>Ktedonobacterales</taxon>
        <taxon>Ktedonosporobacteraceae</taxon>
        <taxon>Ktedonosporobacter</taxon>
    </lineage>
</organism>
<sequence>MNDAWFQAYVLLAFRIDKVLRLIAKDSLLVDYYYGPPIWKAQVENEPPTPAPVLLQNAEELGAMLAHLDLESQRATFINKQVRAMHTICRRLCGETFSLDDELRLCFDLSLPLTKTPETEFEQAWARAEETLPGTGDVLTRLVALEQRLALPPERSEQIVSFAYQALAETRRRTQAFVDVPLDEAISVELVQGQKWRANNQYLGNFRSRIDINLDIFTSFRDMLPFACHEGYPGHHTELALKEQQLFHERGYVEQAIGLLISPQAVISEGLATLAPTLLFTPEEQQHWLTEQLLPQAGVKITPEEAQWESPVGALWMGVRRNAILLLHEGRKEGEVKDYLKQYLRIDDRQAQQALAYFQRPFHESYTFTYTSGATLLQPWLQGADRFSIFASFLAEPLTPSALLRQEG</sequence>
<gene>
    <name evidence="1" type="ORF">EPA93_46295</name>
</gene>
<name>A0A4P6K485_KTERU</name>
<keyword evidence="2" id="KW-1185">Reference proteome</keyword>
<dbReference type="KEGG" id="kbs:EPA93_46295"/>
<evidence type="ECO:0000313" key="2">
    <source>
        <dbReference type="Proteomes" id="UP000290365"/>
    </source>
</evidence>
<reference evidence="1 2" key="1">
    <citation type="submission" date="2019-01" db="EMBL/GenBank/DDBJ databases">
        <title>Ktedonosporobacter rubrisoli SCAWS-G2.</title>
        <authorList>
            <person name="Huang Y."/>
            <person name="Yan B."/>
        </authorList>
    </citation>
    <scope>NUCLEOTIDE SEQUENCE [LARGE SCALE GENOMIC DNA]</scope>
    <source>
        <strain evidence="1 2">SCAWS-G2</strain>
    </source>
</reference>